<protein>
    <submittedName>
        <fullName evidence="2">Uncharacterized protein</fullName>
    </submittedName>
</protein>
<accession>A0A8G1S0T6</accession>
<feature type="compositionally biased region" description="Polar residues" evidence="1">
    <location>
        <begin position="10"/>
        <end position="27"/>
    </location>
</feature>
<keyword evidence="3" id="KW-1185">Reference proteome</keyword>
<reference evidence="2 3" key="1">
    <citation type="submission" date="2018-02" db="EMBL/GenBank/DDBJ databases">
        <title>The genomes of Aspergillus section Nigri reveals drivers in fungal speciation.</title>
        <authorList>
            <consortium name="DOE Joint Genome Institute"/>
            <person name="Vesth T.C."/>
            <person name="Nybo J."/>
            <person name="Theobald S."/>
            <person name="Brandl J."/>
            <person name="Frisvad J.C."/>
            <person name="Nielsen K.F."/>
            <person name="Lyhne E.K."/>
            <person name="Kogle M.E."/>
            <person name="Kuo A."/>
            <person name="Riley R."/>
            <person name="Clum A."/>
            <person name="Nolan M."/>
            <person name="Lipzen A."/>
            <person name="Salamov A."/>
            <person name="Henrissat B."/>
            <person name="Wiebenga A."/>
            <person name="De vries R.P."/>
            <person name="Grigoriev I.V."/>
            <person name="Mortensen U.H."/>
            <person name="Andersen M.R."/>
            <person name="Baker S.E."/>
        </authorList>
    </citation>
    <scope>NUCLEOTIDE SEQUENCE [LARGE SCALE GENOMIC DNA]</scope>
    <source>
        <strain evidence="2 3">CBS 313.89</strain>
    </source>
</reference>
<dbReference type="RefSeq" id="XP_040804341.1">
    <property type="nucleotide sequence ID" value="XM_040940441.1"/>
</dbReference>
<dbReference type="Proteomes" id="UP000249789">
    <property type="component" value="Unassembled WGS sequence"/>
</dbReference>
<proteinExistence type="predicted"/>
<feature type="region of interest" description="Disordered" evidence="1">
    <location>
        <begin position="70"/>
        <end position="114"/>
    </location>
</feature>
<dbReference type="VEuPathDB" id="FungiDB:BO72DRAFT_302085"/>
<evidence type="ECO:0000313" key="2">
    <source>
        <dbReference type="EMBL" id="RAK80331.1"/>
    </source>
</evidence>
<organism evidence="2 3">
    <name type="scientific">Aspergillus fijiensis CBS 313.89</name>
    <dbReference type="NCBI Taxonomy" id="1448319"/>
    <lineage>
        <taxon>Eukaryota</taxon>
        <taxon>Fungi</taxon>
        <taxon>Dikarya</taxon>
        <taxon>Ascomycota</taxon>
        <taxon>Pezizomycotina</taxon>
        <taxon>Eurotiomycetes</taxon>
        <taxon>Eurotiomycetidae</taxon>
        <taxon>Eurotiales</taxon>
        <taxon>Aspergillaceae</taxon>
        <taxon>Aspergillus</taxon>
    </lineage>
</organism>
<sequence length="114" mass="12967">MHTKSRCSLLPTQPTLQYSTNYPASQYPTPPNKSQVQVQVQVHPPPTHPHIISTFNPYPIHSTVIQYSTSIPPRTQPNQITRHKKPLDQTSNHTLSHKKKASNHQQHANTKKLP</sequence>
<dbReference type="GeneID" id="63857774"/>
<dbReference type="EMBL" id="KZ824629">
    <property type="protein sequence ID" value="RAK80331.1"/>
    <property type="molecule type" value="Genomic_DNA"/>
</dbReference>
<dbReference type="AlphaFoldDB" id="A0A8G1S0T6"/>
<gene>
    <name evidence="2" type="ORF">BO72DRAFT_302085</name>
</gene>
<evidence type="ECO:0000313" key="3">
    <source>
        <dbReference type="Proteomes" id="UP000249789"/>
    </source>
</evidence>
<evidence type="ECO:0000256" key="1">
    <source>
        <dbReference type="SAM" id="MobiDB-lite"/>
    </source>
</evidence>
<feature type="region of interest" description="Disordered" evidence="1">
    <location>
        <begin position="1"/>
        <end position="35"/>
    </location>
</feature>
<name>A0A8G1S0T6_9EURO</name>
<feature type="compositionally biased region" description="Polar residues" evidence="1">
    <location>
        <begin position="70"/>
        <end position="80"/>
    </location>
</feature>